<name>A0AAE0F0A9_9CHLO</name>
<evidence type="ECO:0000313" key="2">
    <source>
        <dbReference type="Proteomes" id="UP001190700"/>
    </source>
</evidence>
<dbReference type="Proteomes" id="UP001190700">
    <property type="component" value="Unassembled WGS sequence"/>
</dbReference>
<dbReference type="AlphaFoldDB" id="A0AAE0F0A9"/>
<protein>
    <submittedName>
        <fullName evidence="1">Uncharacterized protein</fullName>
    </submittedName>
</protein>
<comment type="caution">
    <text evidence="1">The sequence shown here is derived from an EMBL/GenBank/DDBJ whole genome shotgun (WGS) entry which is preliminary data.</text>
</comment>
<accession>A0AAE0F0A9</accession>
<sequence length="257" mass="28137">MLSSLAPHWSSSGHFGSFSLGDVKNDLLAERFQVAMDEIDDARFAALCVLAGGQPAMLDGVSACSFGVAPEQNCPPRWTLDHVIEGDLALRYMHTGSENGSDGTDADEYANEDAPADEMASFAGNALACSSEWVWKAASGVWPLSRQLLCFCVHYFVFAPPPLRSPLQLSVVLAWTRYRVWQSVVLLRHFRRRLLWLPLRQRATMTALPLCRPTRSLRGGMGGTGRATRLHLPRAGVPTTSKVGQPSSIARLLAWAD</sequence>
<evidence type="ECO:0000313" key="1">
    <source>
        <dbReference type="EMBL" id="KAK3246789.1"/>
    </source>
</evidence>
<keyword evidence="2" id="KW-1185">Reference proteome</keyword>
<organism evidence="1 2">
    <name type="scientific">Cymbomonas tetramitiformis</name>
    <dbReference type="NCBI Taxonomy" id="36881"/>
    <lineage>
        <taxon>Eukaryota</taxon>
        <taxon>Viridiplantae</taxon>
        <taxon>Chlorophyta</taxon>
        <taxon>Pyramimonadophyceae</taxon>
        <taxon>Pyramimonadales</taxon>
        <taxon>Pyramimonadaceae</taxon>
        <taxon>Cymbomonas</taxon>
    </lineage>
</organism>
<reference evidence="1 2" key="1">
    <citation type="journal article" date="2015" name="Genome Biol. Evol.">
        <title>Comparative Genomics of a Bacterivorous Green Alga Reveals Evolutionary Causalities and Consequences of Phago-Mixotrophic Mode of Nutrition.</title>
        <authorList>
            <person name="Burns J.A."/>
            <person name="Paasch A."/>
            <person name="Narechania A."/>
            <person name="Kim E."/>
        </authorList>
    </citation>
    <scope>NUCLEOTIDE SEQUENCE [LARGE SCALE GENOMIC DNA]</scope>
    <source>
        <strain evidence="1 2">PLY_AMNH</strain>
    </source>
</reference>
<gene>
    <name evidence="1" type="ORF">CYMTET_43687</name>
</gene>
<dbReference type="EMBL" id="LGRX02029475">
    <property type="protein sequence ID" value="KAK3246789.1"/>
    <property type="molecule type" value="Genomic_DNA"/>
</dbReference>
<proteinExistence type="predicted"/>